<feature type="transmembrane region" description="Helical" evidence="1">
    <location>
        <begin position="93"/>
        <end position="117"/>
    </location>
</feature>
<protein>
    <submittedName>
        <fullName evidence="2">Uncharacterized protein</fullName>
    </submittedName>
</protein>
<dbReference type="Proteomes" id="UP000238007">
    <property type="component" value="Unassembled WGS sequence"/>
</dbReference>
<keyword evidence="1" id="KW-0472">Membrane</keyword>
<evidence type="ECO:0000313" key="3">
    <source>
        <dbReference type="Proteomes" id="UP000238007"/>
    </source>
</evidence>
<evidence type="ECO:0000313" key="2">
    <source>
        <dbReference type="EMBL" id="PRY79593.1"/>
    </source>
</evidence>
<gene>
    <name evidence="2" type="ORF">CLV80_102238</name>
</gene>
<accession>A0A2T0W327</accession>
<reference evidence="2 3" key="1">
    <citation type="submission" date="2018-03" db="EMBL/GenBank/DDBJ databases">
        <title>Genomic Encyclopedia of Archaeal and Bacterial Type Strains, Phase II (KMG-II): from individual species to whole genera.</title>
        <authorList>
            <person name="Goeker M."/>
        </authorList>
    </citation>
    <scope>NUCLEOTIDE SEQUENCE [LARGE SCALE GENOMIC DNA]</scope>
    <source>
        <strain evidence="2 3">DSM 101533</strain>
    </source>
</reference>
<proteinExistence type="predicted"/>
<evidence type="ECO:0000256" key="1">
    <source>
        <dbReference type="SAM" id="Phobius"/>
    </source>
</evidence>
<comment type="caution">
    <text evidence="2">The sequence shown here is derived from an EMBL/GenBank/DDBJ whole genome shotgun (WGS) entry which is preliminary data.</text>
</comment>
<keyword evidence="1" id="KW-1133">Transmembrane helix</keyword>
<dbReference type="EMBL" id="PVTP01000002">
    <property type="protein sequence ID" value="PRY79593.1"/>
    <property type="molecule type" value="Genomic_DNA"/>
</dbReference>
<keyword evidence="1" id="KW-0812">Transmembrane</keyword>
<dbReference type="AlphaFoldDB" id="A0A2T0W327"/>
<sequence length="122" mass="13536">MVHTIDQQVAEIRGLLETRLRVRGHSLAVQVRKAGRALPRAVRRDLAYMVQSADLVKNPKLARMVDPSHAQRAHRNAVAYLNTINPRERRITAAVNVVASIALVLLVTGAVVLYVLVQRGFV</sequence>
<organism evidence="2 3">
    <name type="scientific">Yoonia maritima</name>
    <dbReference type="NCBI Taxonomy" id="1435347"/>
    <lineage>
        <taxon>Bacteria</taxon>
        <taxon>Pseudomonadati</taxon>
        <taxon>Pseudomonadota</taxon>
        <taxon>Alphaproteobacteria</taxon>
        <taxon>Rhodobacterales</taxon>
        <taxon>Paracoccaceae</taxon>
        <taxon>Yoonia</taxon>
    </lineage>
</organism>
<keyword evidence="3" id="KW-1185">Reference proteome</keyword>
<name>A0A2T0W327_9RHOB</name>
<dbReference type="OrthoDB" id="7874312at2"/>